<comment type="caution">
    <text evidence="3">The sequence shown here is derived from an EMBL/GenBank/DDBJ whole genome shotgun (WGS) entry which is preliminary data.</text>
</comment>
<dbReference type="EMBL" id="QREG01000014">
    <property type="protein sequence ID" value="RED96685.1"/>
    <property type="molecule type" value="Genomic_DNA"/>
</dbReference>
<dbReference type="Gene3D" id="2.60.40.3440">
    <property type="match status" value="1"/>
</dbReference>
<sequence length="1546" mass="157131">MNISLRQFFLVLFLTTITLANAATRSDTPVITTDFCQTTALTKIEGTSTEPAGSLIEVFIRVSELDVKVSLGTATVNTDGTWALDGLSVSAGLLSATATASGEVVSLPSAEVAVTVPPIISQGVLSNPTVCGVLDGTVQLLGFLPFTEYDLYYTDESGFQSLTVTADALGQVTISGLGAGEIQEIYASLNGCVSNTICSIELLDPILPSLSLGVPVQPLLCGGTGEIVIVGAPLQTLDYEVSYFDGTTTVGPTTITSSILGTITITGLAPGVYSDFEVTRNGCSSGLLLDRITIFDPILPLFSTGVVTPPSTCTALDGSIQLTGLGLNTTYDVLYEDIDGNTLTTTLSTPLAGTTITLPTLGEGVYKNLRVVGGGCQSRTLGDISLSATTPNISLLSADGPLNCLAVDGSITVDNLVPFDTYDVHFSVDGVLQPTVSATADASGILEVTGLGAGNYTDLYVSQGNCQSNVLTDIIGLDEIDLPEISLGVPSLPSTCATTDGSITLLGLPVTDYLYDITYVNSLGVQTESIMSASGVITISNLLGDNYSDIQVSLNGCESNTIVCPVDLTKAPALTLGVVTPETACGAGDGSISLLGLQINETYDISYRDSNGVQSILGVNSGLLGTLTITGLSADTYSDLTVTTGGCTSEPLADISLGSLLNISLGTTVNPTSCGAADGSIALAGLLGSTTYDVSYVSDAGATTVSLSTDGLGNLIIPGLEAGNYSDISVDNGGCSSNTLLDVVSLTDVGLPNITLGASVNPSACGTPDGSITLGGLLASTTYTVNYVTSAGPQTGSFVTDALGVLTITGLGADSYQDITVSTGGCTSDPLPGIVSLVDVGTPVLNLGTTVNPTTCGASDGIIELTGLLASTAYDVIYTTSGGVQPPVSITSDGSGKLSIAGLGVEVYEDIKVSIGGCISATVGPIELKCYEDATYTVIDQTIDQLSDSDTLAIPSDADGPIVCASVQSGTLPNGVSIDAVTGVITVSAEGDLNVGTSTVTVRIIDQLGDTTFLGVTLNILNDKPQATPDSYTVNEGDTLNVTDADGSGGNPAYFGVLVNDSDIANSGLTANKINDPSHHSGTFTLNPNGTFEYIHDGSETTSDTFSYRLTDGLGAADTTTVTISILPVNDAPIALDDAYTFDEGSSNNVAAVSGVLVNDSDAEDSTLTIILIETPSEGTLTLNPDGSFLYVHNGSETTSDQFRYKVNDGALDSDTATAAIAITPQNDAPVAVADAYTFDEGSTNTVAVGTGVLANDSDADGDAITAILVSDVSNGTLTLNADGSFDYTHDGSETTSDSFTYKVNDGTVDGNTVTVTLTIDPVNDAPVAVADAYTFDEGASNTIVAASGVLANDSDADGNPITAVLVDDVSNGTLTLNNDGSFSYTHDGSETTSDSFTYTVNDGTVNGDTVTVSFTITPQNDAPLAVADAYTFDEGSSNTVAVGTGVLANDSDADGDAITAILVSDVSNGTLTLNADGSFDYTHDGSETTSDSFTYKVNDGTEDGNTVTVTLTITPQNDAPVAVADAYTFDEGSTNTVAVGTGVLA</sequence>
<feature type="domain" description="RapA2 cadherin-like" evidence="2">
    <location>
        <begin position="1315"/>
        <end position="1385"/>
    </location>
</feature>
<organism evidence="3 4">
    <name type="scientific">Marinoscillum furvescens DSM 4134</name>
    <dbReference type="NCBI Taxonomy" id="1122208"/>
    <lineage>
        <taxon>Bacteria</taxon>
        <taxon>Pseudomonadati</taxon>
        <taxon>Bacteroidota</taxon>
        <taxon>Cytophagia</taxon>
        <taxon>Cytophagales</taxon>
        <taxon>Reichenbachiellaceae</taxon>
        <taxon>Marinoscillum</taxon>
    </lineage>
</organism>
<feature type="domain" description="RapA2 cadherin-like" evidence="2">
    <location>
        <begin position="1016"/>
        <end position="1094"/>
    </location>
</feature>
<dbReference type="Pfam" id="PF17803">
    <property type="entry name" value="Cadherin_4"/>
    <property type="match status" value="6"/>
</dbReference>
<dbReference type="InterPro" id="IPR051561">
    <property type="entry name" value="FRAS1_ECM"/>
</dbReference>
<dbReference type="Gene3D" id="2.60.40.2810">
    <property type="match status" value="1"/>
</dbReference>
<feature type="domain" description="RapA2 cadherin-like" evidence="2">
    <location>
        <begin position="1509"/>
        <end position="1545"/>
    </location>
</feature>
<evidence type="ECO:0000256" key="1">
    <source>
        <dbReference type="SAM" id="SignalP"/>
    </source>
</evidence>
<dbReference type="Proteomes" id="UP000256779">
    <property type="component" value="Unassembled WGS sequence"/>
</dbReference>
<evidence type="ECO:0000313" key="4">
    <source>
        <dbReference type="Proteomes" id="UP000256779"/>
    </source>
</evidence>
<dbReference type="InterPro" id="IPR040853">
    <property type="entry name" value="RapA2_cadherin-like"/>
</dbReference>
<feature type="domain" description="RapA2 cadherin-like" evidence="2">
    <location>
        <begin position="1217"/>
        <end position="1288"/>
    </location>
</feature>
<evidence type="ECO:0000313" key="3">
    <source>
        <dbReference type="EMBL" id="RED96685.1"/>
    </source>
</evidence>
<feature type="signal peptide" evidence="1">
    <location>
        <begin position="1"/>
        <end position="22"/>
    </location>
</feature>
<feature type="non-terminal residue" evidence="3">
    <location>
        <position position="1546"/>
    </location>
</feature>
<dbReference type="NCBIfam" id="NF012211">
    <property type="entry name" value="tand_rpt_95"/>
    <property type="match status" value="5"/>
</dbReference>
<dbReference type="OrthoDB" id="1652165at2"/>
<dbReference type="PANTHER" id="PTHR45739">
    <property type="entry name" value="MATRIX PROTEIN, PUTATIVE-RELATED"/>
    <property type="match status" value="1"/>
</dbReference>
<keyword evidence="4" id="KW-1185">Reference proteome</keyword>
<gene>
    <name evidence="3" type="ORF">C7460_114144</name>
</gene>
<evidence type="ECO:0000259" key="2">
    <source>
        <dbReference type="Pfam" id="PF17803"/>
    </source>
</evidence>
<protein>
    <submittedName>
        <fullName evidence="3">VCBS repeat-containing protein</fullName>
    </submittedName>
</protein>
<feature type="domain" description="RapA2 cadherin-like" evidence="2">
    <location>
        <begin position="1121"/>
        <end position="1191"/>
    </location>
</feature>
<feature type="domain" description="RapA2 cadherin-like" evidence="2">
    <location>
        <begin position="1412"/>
        <end position="1482"/>
    </location>
</feature>
<name>A0A3D9L2M5_MARFU</name>
<reference evidence="3 4" key="1">
    <citation type="submission" date="2018-07" db="EMBL/GenBank/DDBJ databases">
        <title>Genomic Encyclopedia of Type Strains, Phase IV (KMG-IV): sequencing the most valuable type-strain genomes for metagenomic binning, comparative biology and taxonomic classification.</title>
        <authorList>
            <person name="Goeker M."/>
        </authorList>
    </citation>
    <scope>NUCLEOTIDE SEQUENCE [LARGE SCALE GENOMIC DNA]</scope>
    <source>
        <strain evidence="3 4">DSM 4134</strain>
    </source>
</reference>
<dbReference type="NCBIfam" id="TIGR01965">
    <property type="entry name" value="VCBS_repeat"/>
    <property type="match status" value="4"/>
</dbReference>
<dbReference type="GO" id="GO:0009653">
    <property type="term" value="P:anatomical structure morphogenesis"/>
    <property type="evidence" value="ECO:0007669"/>
    <property type="project" value="TreeGrafter"/>
</dbReference>
<dbReference type="PANTHER" id="PTHR45739:SF8">
    <property type="entry name" value="FRAS1-RELATED EXTRACELLULAR MATRIX PROTEIN 1"/>
    <property type="match status" value="1"/>
</dbReference>
<dbReference type="RefSeq" id="WP_115868964.1">
    <property type="nucleotide sequence ID" value="NZ_QREG01000014.1"/>
</dbReference>
<dbReference type="InterPro" id="IPR010221">
    <property type="entry name" value="VCBS_dom"/>
</dbReference>
<feature type="chain" id="PRO_5017547534" evidence="1">
    <location>
        <begin position="23"/>
        <end position="1546"/>
    </location>
</feature>
<proteinExistence type="predicted"/>
<accession>A0A3D9L2M5</accession>
<keyword evidence="1" id="KW-0732">Signal</keyword>